<dbReference type="EMBL" id="CM056742">
    <property type="protein sequence ID" value="KAJ8679513.1"/>
    <property type="molecule type" value="Genomic_DNA"/>
</dbReference>
<accession>A0ACC2P8T1</accession>
<evidence type="ECO:0000313" key="2">
    <source>
        <dbReference type="Proteomes" id="UP001239111"/>
    </source>
</evidence>
<protein>
    <submittedName>
        <fullName evidence="1">Uncharacterized protein</fullName>
    </submittedName>
</protein>
<organism evidence="1 2">
    <name type="scientific">Eretmocerus hayati</name>
    <dbReference type="NCBI Taxonomy" id="131215"/>
    <lineage>
        <taxon>Eukaryota</taxon>
        <taxon>Metazoa</taxon>
        <taxon>Ecdysozoa</taxon>
        <taxon>Arthropoda</taxon>
        <taxon>Hexapoda</taxon>
        <taxon>Insecta</taxon>
        <taxon>Pterygota</taxon>
        <taxon>Neoptera</taxon>
        <taxon>Endopterygota</taxon>
        <taxon>Hymenoptera</taxon>
        <taxon>Apocrita</taxon>
        <taxon>Proctotrupomorpha</taxon>
        <taxon>Chalcidoidea</taxon>
        <taxon>Aphelinidae</taxon>
        <taxon>Aphelininae</taxon>
        <taxon>Eretmocerus</taxon>
    </lineage>
</organism>
<reference evidence="1" key="1">
    <citation type="submission" date="2023-04" db="EMBL/GenBank/DDBJ databases">
        <title>A chromosome-level genome assembly of the parasitoid wasp Eretmocerus hayati.</title>
        <authorList>
            <person name="Zhong Y."/>
            <person name="Liu S."/>
            <person name="Liu Y."/>
        </authorList>
    </citation>
    <scope>NUCLEOTIDE SEQUENCE</scope>
    <source>
        <strain evidence="1">ZJU_SS_LIU_2023</strain>
    </source>
</reference>
<sequence length="174" mass="19425">MNCRGGSHGGCQNTYLPFKLTIENGNMDAIRLFVEFGADFDEVCLDDDDGNTVLHLAAQNEDCNVLEFALSKHDINRSNLHGVSPLHFAFLDWLANVEMLIKHGADVNYPKHNMPLFDAVSSRSCREHNEEYIEVLLDSGADINCKIGKNQKVDILALALDPSIRDDTIYKLTS</sequence>
<comment type="caution">
    <text evidence="1">The sequence shown here is derived from an EMBL/GenBank/DDBJ whole genome shotgun (WGS) entry which is preliminary data.</text>
</comment>
<proteinExistence type="predicted"/>
<gene>
    <name evidence="1" type="ORF">QAD02_015300</name>
</gene>
<dbReference type="Proteomes" id="UP001239111">
    <property type="component" value="Chromosome 2"/>
</dbReference>
<name>A0ACC2P8T1_9HYME</name>
<evidence type="ECO:0000313" key="1">
    <source>
        <dbReference type="EMBL" id="KAJ8679513.1"/>
    </source>
</evidence>
<keyword evidence="2" id="KW-1185">Reference proteome</keyword>